<evidence type="ECO:0000313" key="2">
    <source>
        <dbReference type="Proteomes" id="UP001165275"/>
    </source>
</evidence>
<name>A0ABT0KCU7_9GAMM</name>
<reference evidence="1" key="1">
    <citation type="submission" date="2021-04" db="EMBL/GenBank/DDBJ databases">
        <title>Genome sequence of Serratia sp. arafor3.</title>
        <authorList>
            <person name="Besaury L."/>
        </authorList>
    </citation>
    <scope>NUCLEOTIDE SEQUENCE</scope>
    <source>
        <strain evidence="1">Arafor3</strain>
    </source>
</reference>
<dbReference type="Proteomes" id="UP001165275">
    <property type="component" value="Unassembled WGS sequence"/>
</dbReference>
<dbReference type="EMBL" id="JAGQDC010000009">
    <property type="protein sequence ID" value="MCL1029843.1"/>
    <property type="molecule type" value="Genomic_DNA"/>
</dbReference>
<gene>
    <name evidence="1" type="ORF">KAJ71_12545</name>
</gene>
<keyword evidence="2" id="KW-1185">Reference proteome</keyword>
<evidence type="ECO:0000313" key="1">
    <source>
        <dbReference type="EMBL" id="MCL1029843.1"/>
    </source>
</evidence>
<comment type="caution">
    <text evidence="1">The sequence shown here is derived from an EMBL/GenBank/DDBJ whole genome shotgun (WGS) entry which is preliminary data.</text>
</comment>
<protein>
    <submittedName>
        <fullName evidence="1">Uncharacterized protein</fullName>
    </submittedName>
</protein>
<dbReference type="RefSeq" id="WP_415837941.1">
    <property type="nucleotide sequence ID" value="NZ_CBCSGY010000046.1"/>
</dbReference>
<sequence length="157" mass="17275">MLNKSNFWPQSGSDHHIPAPLAVSRGKAKVQNHQLARGYAKKCARCLRYMHIQGVLLSKSDLFNKAPKASLVVFTDLINPDILSLLAAQQHLSLVAKRDNVNYLLAAISAAHPTARFRSPAMRQLLLQEQSPLSACEWRVLGFRLSGAAIRPSAPIS</sequence>
<proteinExistence type="predicted"/>
<organism evidence="1 2">
    <name type="scientific">Serratia silvae</name>
    <dbReference type="NCBI Taxonomy" id="2824122"/>
    <lineage>
        <taxon>Bacteria</taxon>
        <taxon>Pseudomonadati</taxon>
        <taxon>Pseudomonadota</taxon>
        <taxon>Gammaproteobacteria</taxon>
        <taxon>Enterobacterales</taxon>
        <taxon>Yersiniaceae</taxon>
        <taxon>Serratia</taxon>
    </lineage>
</organism>
<accession>A0ABT0KCU7</accession>